<name>A0A1Z4LM11_9CYAN</name>
<feature type="signal peptide" evidence="1">
    <location>
        <begin position="1"/>
        <end position="31"/>
    </location>
</feature>
<dbReference type="Proteomes" id="UP000218418">
    <property type="component" value="Chromosome"/>
</dbReference>
<dbReference type="EMBL" id="AP018227">
    <property type="protein sequence ID" value="BAY82270.1"/>
    <property type="molecule type" value="Genomic_DNA"/>
</dbReference>
<evidence type="ECO:0000313" key="2">
    <source>
        <dbReference type="EMBL" id="BAY82270.1"/>
    </source>
</evidence>
<sequence length="209" mass="23318">MPKNKINNKVLKRILSSVAIVIPFLPLAAFAVPKRPNPKRNPCPQIYYEEPYNNKILVPAGCTPNAATERWKKTGQAVDQSINIISPDTSVKPIQPPIPENRANAIATIKPMMGKVSVVLKNDTNTRISYQAITHTQVRYLEGGEEVTLQDVPTPVTITMIREDKGLLRVMPMSSEEKGMLTITLDEKTKFDNNQGVLRIQEDGQVFLN</sequence>
<feature type="chain" id="PRO_5012238647" evidence="1">
    <location>
        <begin position="32"/>
        <end position="209"/>
    </location>
</feature>
<gene>
    <name evidence="2" type="ORF">NIES267_17490</name>
</gene>
<dbReference type="OrthoDB" id="463790at2"/>
<proteinExistence type="predicted"/>
<evidence type="ECO:0000313" key="3">
    <source>
        <dbReference type="Proteomes" id="UP000218418"/>
    </source>
</evidence>
<dbReference type="AlphaFoldDB" id="A0A1Z4LM11"/>
<evidence type="ECO:0000256" key="1">
    <source>
        <dbReference type="SAM" id="SignalP"/>
    </source>
</evidence>
<protein>
    <submittedName>
        <fullName evidence="2">Uncharacterized protein</fullName>
    </submittedName>
</protein>
<keyword evidence="1" id="KW-0732">Signal</keyword>
<organism evidence="2 3">
    <name type="scientific">Calothrix parasitica NIES-267</name>
    <dbReference type="NCBI Taxonomy" id="1973488"/>
    <lineage>
        <taxon>Bacteria</taxon>
        <taxon>Bacillati</taxon>
        <taxon>Cyanobacteriota</taxon>
        <taxon>Cyanophyceae</taxon>
        <taxon>Nostocales</taxon>
        <taxon>Calotrichaceae</taxon>
        <taxon>Calothrix</taxon>
    </lineage>
</organism>
<keyword evidence="3" id="KW-1185">Reference proteome</keyword>
<accession>A0A1Z4LM11</accession>
<reference evidence="2 3" key="1">
    <citation type="submission" date="2017-06" db="EMBL/GenBank/DDBJ databases">
        <title>Genome sequencing of cyanobaciteial culture collection at National Institute for Environmental Studies (NIES).</title>
        <authorList>
            <person name="Hirose Y."/>
            <person name="Shimura Y."/>
            <person name="Fujisawa T."/>
            <person name="Nakamura Y."/>
            <person name="Kawachi M."/>
        </authorList>
    </citation>
    <scope>NUCLEOTIDE SEQUENCE [LARGE SCALE GENOMIC DNA]</scope>
    <source>
        <strain evidence="2 3">NIES-267</strain>
    </source>
</reference>